<feature type="compositionally biased region" description="Acidic residues" evidence="2">
    <location>
        <begin position="65"/>
        <end position="77"/>
    </location>
</feature>
<feature type="compositionally biased region" description="Basic and acidic residues" evidence="2">
    <location>
        <begin position="81"/>
        <end position="96"/>
    </location>
</feature>
<evidence type="ECO:0000256" key="1">
    <source>
        <dbReference type="SAM" id="Coils"/>
    </source>
</evidence>
<evidence type="ECO:0000313" key="3">
    <source>
        <dbReference type="EMBL" id="KAJ6232327.1"/>
    </source>
</evidence>
<feature type="compositionally biased region" description="Low complexity" evidence="2">
    <location>
        <begin position="144"/>
        <end position="182"/>
    </location>
</feature>
<protein>
    <submittedName>
        <fullName evidence="3">Creb/atf bzip transcription factor</fullName>
    </submittedName>
</protein>
<feature type="region of interest" description="Disordered" evidence="2">
    <location>
        <begin position="460"/>
        <end position="502"/>
    </location>
</feature>
<proteinExistence type="predicted"/>
<dbReference type="SUPFAM" id="SSF81995">
    <property type="entry name" value="beta-sandwich domain of Sec23/24"/>
    <property type="match status" value="1"/>
</dbReference>
<feature type="region of interest" description="Disordered" evidence="2">
    <location>
        <begin position="127"/>
        <end position="190"/>
    </location>
</feature>
<keyword evidence="4" id="KW-1185">Reference proteome</keyword>
<comment type="caution">
    <text evidence="3">The sequence shown here is derived from an EMBL/GenBank/DDBJ whole genome shotgun (WGS) entry which is preliminary data.</text>
</comment>
<accession>A0ABQ8XI60</accession>
<keyword evidence="1" id="KW-0175">Coiled coil</keyword>
<organism evidence="3 4">
    <name type="scientific">Anaeramoeba flamelloides</name>
    <dbReference type="NCBI Taxonomy" id="1746091"/>
    <lineage>
        <taxon>Eukaryota</taxon>
        <taxon>Metamonada</taxon>
        <taxon>Anaeramoebidae</taxon>
        <taxon>Anaeramoeba</taxon>
    </lineage>
</organism>
<feature type="compositionally biased region" description="Low complexity" evidence="2">
    <location>
        <begin position="811"/>
        <end position="829"/>
    </location>
</feature>
<dbReference type="EMBL" id="JAOAOG010000292">
    <property type="protein sequence ID" value="KAJ6232327.1"/>
    <property type="molecule type" value="Genomic_DNA"/>
</dbReference>
<feature type="coiled-coil region" evidence="1">
    <location>
        <begin position="335"/>
        <end position="362"/>
    </location>
</feature>
<evidence type="ECO:0000256" key="2">
    <source>
        <dbReference type="SAM" id="MobiDB-lite"/>
    </source>
</evidence>
<feature type="compositionally biased region" description="Low complexity" evidence="2">
    <location>
        <begin position="464"/>
        <end position="502"/>
    </location>
</feature>
<name>A0ABQ8XI60_9EUKA</name>
<reference evidence="3" key="1">
    <citation type="submission" date="2022-08" db="EMBL/GenBank/DDBJ databases">
        <title>Novel sulfate-reducing endosymbionts in the free-living metamonad Anaeramoeba.</title>
        <authorList>
            <person name="Jerlstrom-Hultqvist J."/>
            <person name="Cepicka I."/>
            <person name="Gallot-Lavallee L."/>
            <person name="Salas-Leiva D."/>
            <person name="Curtis B.A."/>
            <person name="Zahonova K."/>
            <person name="Pipaliya S."/>
            <person name="Dacks J."/>
            <person name="Roger A.J."/>
        </authorList>
    </citation>
    <scope>NUCLEOTIDE SEQUENCE</scope>
    <source>
        <strain evidence="3">Schooner1</strain>
    </source>
</reference>
<dbReference type="Proteomes" id="UP001150062">
    <property type="component" value="Unassembled WGS sequence"/>
</dbReference>
<feature type="region of interest" description="Disordered" evidence="2">
    <location>
        <begin position="624"/>
        <end position="670"/>
    </location>
</feature>
<feature type="region of interest" description="Disordered" evidence="2">
    <location>
        <begin position="50"/>
        <end position="102"/>
    </location>
</feature>
<sequence length="955" mass="114021">MSSKSPFAHKNPKKQLFLDQELCKLEIQTYPRIEKIIQKEINKNQKLVPILDPKIENETSPQQEKEEDTAMEEEIVGENENSAKENEIGNKKEKGNKQKNPRNINSLFLKSCVARYNQFKNKSNALGQNYQITKNNNDDKNDNNNKIYFNKNNSNNNQNDNNKNNKNNNNNNNNNSNNNNNDNKNETKKKSKFDSRFFGSVASYECLDKIKPGLILNVYINCFSFNDENCCQSYDLQYKSLFESIIQGRINTDLYNTIKENECKFFDGYLVLEIHDYRHRMSSLLAKPDNKSQTGKQNKTVNKMSEKKSITNHIYQQNQQTQQQQQQQQQQNFQQKQFQQQRQQQQQQQQQQRRRRQQQQQINDQNFFYQKQQLQEKKENNSSMNESDLEEQRKQQLLEGLMFNPITDKKRKILLLLDQETFFTEISELEKLENFEETKKNEAQYQNYDIPHSLQIRNSRNRMRSSSSYSHPFDFNSNNFDNNNNNINNNNNNNNINNNKNNKWGFEKKSKLEYKLLLLGKIPTCFDKSIDALKISNFYFCNKYNTNYLREKIHEINNLFHHPTKTNKKKINLKYLKSLNKKLEKNNKTKLRKNKFRHINNNYNFHNIFKKNYNNHNNIMNIQKVKKKKPKKKKKKYSSKNTRKYNNRNFKKIHRKKKKKEKEKHSNQKKNILKKLTNINSKFSQNFQKQVLKRNRMMDLIEPENSFTSGVEVMFKRKKKYIGITIYRPLVSQRKKLISEQTFYEYIRRLTDPIGGTINSNLQKFLEKKPQKKNNPNLQDIFSVYYKTSPFTIEKENGEGEKNVKSNLGDGNNYFNNNGNNNNSNNEKNSQFEKNKIMIEKMNKVKPIRINNNQTTPNQNNNKEKIDYLQNRNNQKRFLIQKQEIVYVKPGKQEKAIMKIKLEPESGLFEIEIIFFISGKEIKKKIQTGDQVQTKKILTQYNYFMQQNGWKNGRN</sequence>
<feature type="region of interest" description="Disordered" evidence="2">
    <location>
        <begin position="796"/>
        <end position="829"/>
    </location>
</feature>
<gene>
    <name evidence="3" type="ORF">M0813_04847</name>
</gene>
<evidence type="ECO:0000313" key="4">
    <source>
        <dbReference type="Proteomes" id="UP001150062"/>
    </source>
</evidence>